<feature type="region of interest" description="Disordered" evidence="2">
    <location>
        <begin position="95"/>
        <end position="123"/>
    </location>
</feature>
<evidence type="ECO:0000313" key="4">
    <source>
        <dbReference type="EMBL" id="MBE1237894.1"/>
    </source>
</evidence>
<accession>A0A8J7CFB8</accession>
<name>A0A8J7CFB8_9PROT</name>
<feature type="domain" description="LptD C-terminal" evidence="3">
    <location>
        <begin position="565"/>
        <end position="906"/>
    </location>
</feature>
<comment type="subcellular location">
    <subcellularLocation>
        <location evidence="1">Cell outer membrane</location>
    </subcellularLocation>
</comment>
<dbReference type="InterPro" id="IPR020889">
    <property type="entry name" value="LipoPS_assembly_LptD"/>
</dbReference>
<feature type="compositionally biased region" description="Low complexity" evidence="2">
    <location>
        <begin position="147"/>
        <end position="156"/>
    </location>
</feature>
<organism evidence="4 5">
    <name type="scientific">Phaeovibrio sulfidiphilus</name>
    <dbReference type="NCBI Taxonomy" id="1220600"/>
    <lineage>
        <taxon>Bacteria</taxon>
        <taxon>Pseudomonadati</taxon>
        <taxon>Pseudomonadota</taxon>
        <taxon>Alphaproteobacteria</taxon>
        <taxon>Rhodospirillales</taxon>
        <taxon>Rhodospirillaceae</taxon>
        <taxon>Phaeovibrio</taxon>
    </lineage>
</organism>
<feature type="compositionally biased region" description="Low complexity" evidence="2">
    <location>
        <begin position="189"/>
        <end position="200"/>
    </location>
</feature>
<dbReference type="GO" id="GO:0043165">
    <property type="term" value="P:Gram-negative-bacterium-type cell outer membrane assembly"/>
    <property type="evidence" value="ECO:0007669"/>
    <property type="project" value="UniProtKB-UniRule"/>
</dbReference>
<comment type="caution">
    <text evidence="1">Lacks conserved residue(s) required for the propagation of feature annotation.</text>
</comment>
<keyword evidence="1" id="KW-0472">Membrane</keyword>
<feature type="region of interest" description="Disordered" evidence="2">
    <location>
        <begin position="53"/>
        <end position="82"/>
    </location>
</feature>
<keyword evidence="1" id="KW-0998">Cell outer membrane</keyword>
<dbReference type="Proteomes" id="UP000631034">
    <property type="component" value="Unassembled WGS sequence"/>
</dbReference>
<keyword evidence="1" id="KW-0732">Signal</keyword>
<dbReference type="GO" id="GO:0015920">
    <property type="term" value="P:lipopolysaccharide transport"/>
    <property type="evidence" value="ECO:0007669"/>
    <property type="project" value="InterPro"/>
</dbReference>
<feature type="region of interest" description="Disordered" evidence="2">
    <location>
        <begin position="181"/>
        <end position="206"/>
    </location>
</feature>
<keyword evidence="5" id="KW-1185">Reference proteome</keyword>
<comment type="function">
    <text evidence="1">Involved in the assembly of lipopolysaccharide (LPS) at the surface of the outer membrane.</text>
</comment>
<feature type="compositionally biased region" description="Low complexity" evidence="2">
    <location>
        <begin position="22"/>
        <end position="32"/>
    </location>
</feature>
<dbReference type="GO" id="GO:0009279">
    <property type="term" value="C:cell outer membrane"/>
    <property type="evidence" value="ECO:0007669"/>
    <property type="project" value="UniProtKB-SubCell"/>
</dbReference>
<evidence type="ECO:0000259" key="3">
    <source>
        <dbReference type="Pfam" id="PF04453"/>
    </source>
</evidence>
<reference evidence="4" key="1">
    <citation type="submission" date="2020-10" db="EMBL/GenBank/DDBJ databases">
        <title>Genome sequence of the unusual species of purple photosynthetic bacteria, Phaeovibrio sulfidiphilus DSM 23193, type strain.</title>
        <authorList>
            <person name="Kyndt J.A."/>
            <person name="Meyer T.E."/>
        </authorList>
    </citation>
    <scope>NUCLEOTIDE SEQUENCE</scope>
    <source>
        <strain evidence="4">DSM 23193</strain>
    </source>
</reference>
<feature type="region of interest" description="Disordered" evidence="2">
    <location>
        <begin position="139"/>
        <end position="164"/>
    </location>
</feature>
<comment type="caution">
    <text evidence="4">The sequence shown here is derived from an EMBL/GenBank/DDBJ whole genome shotgun (WGS) entry which is preliminary data.</text>
</comment>
<dbReference type="InterPro" id="IPR050218">
    <property type="entry name" value="LptD"/>
</dbReference>
<dbReference type="PANTHER" id="PTHR30189">
    <property type="entry name" value="LPS-ASSEMBLY PROTEIN"/>
    <property type="match status" value="1"/>
</dbReference>
<dbReference type="PANTHER" id="PTHR30189:SF1">
    <property type="entry name" value="LPS-ASSEMBLY PROTEIN LPTD"/>
    <property type="match status" value="1"/>
</dbReference>
<comment type="similarity">
    <text evidence="1">Belongs to the LptD family.</text>
</comment>
<dbReference type="HAMAP" id="MF_01411">
    <property type="entry name" value="LPS_assembly_LptD"/>
    <property type="match status" value="1"/>
</dbReference>
<proteinExistence type="inferred from homology"/>
<protein>
    <recommendedName>
        <fullName evidence="1">LPS-assembly protein LptD</fullName>
    </recommendedName>
</protein>
<dbReference type="AlphaFoldDB" id="A0A8J7CFB8"/>
<dbReference type="InterPro" id="IPR007543">
    <property type="entry name" value="LptD_C"/>
</dbReference>
<feature type="compositionally biased region" description="Low complexity" evidence="2">
    <location>
        <begin position="61"/>
        <end position="72"/>
    </location>
</feature>
<dbReference type="Pfam" id="PF04453">
    <property type="entry name" value="LptD"/>
    <property type="match status" value="1"/>
</dbReference>
<dbReference type="EMBL" id="JACZHT010000008">
    <property type="protein sequence ID" value="MBE1237894.1"/>
    <property type="molecule type" value="Genomic_DNA"/>
</dbReference>
<dbReference type="Gene3D" id="2.60.450.10">
    <property type="entry name" value="Lipopolysaccharide (LPS) transport protein A like domain"/>
    <property type="match status" value="1"/>
</dbReference>
<dbReference type="GO" id="GO:1990351">
    <property type="term" value="C:transporter complex"/>
    <property type="evidence" value="ECO:0007669"/>
    <property type="project" value="TreeGrafter"/>
</dbReference>
<dbReference type="RefSeq" id="WP_192534904.1">
    <property type="nucleotide sequence ID" value="NZ_JACZHT010000008.1"/>
</dbReference>
<comment type="subunit">
    <text evidence="1">Component of the lipopolysaccharide transport and assembly complex.</text>
</comment>
<feature type="region of interest" description="Disordered" evidence="2">
    <location>
        <begin position="1"/>
        <end position="41"/>
    </location>
</feature>
<evidence type="ECO:0000256" key="2">
    <source>
        <dbReference type="SAM" id="MobiDB-lite"/>
    </source>
</evidence>
<gene>
    <name evidence="1" type="primary">lptD</name>
    <name evidence="4" type="ORF">IHV25_09590</name>
</gene>
<evidence type="ECO:0000256" key="1">
    <source>
        <dbReference type="HAMAP-Rule" id="MF_01411"/>
    </source>
</evidence>
<sequence>MGLPMVGALDPGMSGGYQAQTRGGRSASSGARGSSGGYGASAPALPMVGALDMGTSGGYQAPPRGGRPASSGSRGGSGGYGANAPALPMVGALDMGTSGGYQAPTRGGRPASSGSRGGSGGYGANAPALPMVGALDMGTSGGYQAPTRGGRPASTGARGGSGGYGASAPALPMVGALDMGTSGGYQAPTRGGRPASTGARGSSGGYGASAPALPMVGALDMGTSSSPATSFNTFGSPYPGSAAMASSGASSRSGRSARSFGAPSIVGIYGYGETGGLRLPAGLAPNPSSMGLDPHEEHEDRASDILAPGQVFISADEMVRDDDLDLVTARGNVLVVSGENALRADVVSFNRAQNRLSASGNVSLVKLDDPKGGASFAEYMELSDDLKDGFVRNVQVLTGEGGRMAGAYAEQDSGARRKELSRGVYTMCRPCSTLPESGPTRPPIWQIKAAKVIHDEEKKEIIFRDAWLELLGIPTLYVPFLTQPDPTVYRRSGIMAPSVGTGSRRGIELLLPYYAVMDDYGDAILVPRFGSRDHFSFDGTVARNFDDGELWLRTVFTPLDRNERFQGYYETKGAFNLNPVWSARFESGLTREAKYLRRMDINPVNDADFLVNRLAIEGYGNRSRASVEGFYFQTVTEEFHQKTLPAIPFYTDVLLRSDPLWSNGHVEASLNSMVLQRRTGTDSSRLIGRVAYELPFYDGLGGAYTLSAGLRGDIYHARDLVMRNGETFSGSRGRFVPQGSLVWRHPLVRASATSTHILEPKVGVFAALPSNNPKEIANEDSRYFALDMNNLFRPSRVPGYDRVEGGQWVSYALHYGYIGDSGPSFDLDVGQSYRFQKDRALFRPGSGQEKNLSNLLTRMRVYPADHVTLQYDAQLSQENLAPRRHDLKVYGDYGPISGDIGYVYAEDITAIDGHTHTSLEEVSGTLRFQLGENWSLRGGYIYNLDKKETVRTAFGLNYEDECLIVATKFSKDFTREYGIKGGTSLMMTVTLKTLGSYSFSPAPGLD</sequence>
<evidence type="ECO:0000313" key="5">
    <source>
        <dbReference type="Proteomes" id="UP000631034"/>
    </source>
</evidence>